<evidence type="ECO:0000313" key="1">
    <source>
        <dbReference type="EMBL" id="MBE9039905.1"/>
    </source>
</evidence>
<protein>
    <submittedName>
        <fullName evidence="1">Uncharacterized protein</fullName>
    </submittedName>
</protein>
<dbReference type="AlphaFoldDB" id="A0A928VY44"/>
<reference evidence="1" key="1">
    <citation type="submission" date="2020-10" db="EMBL/GenBank/DDBJ databases">
        <authorList>
            <person name="Castelo-Branco R."/>
            <person name="Eusebio N."/>
            <person name="Adriana R."/>
            <person name="Vieira A."/>
            <person name="Brugerolle De Fraissinette N."/>
            <person name="Rezende De Castro R."/>
            <person name="Schneider M.P."/>
            <person name="Vasconcelos V."/>
            <person name="Leao P.N."/>
        </authorList>
    </citation>
    <scope>NUCLEOTIDE SEQUENCE</scope>
    <source>
        <strain evidence="1">LEGE 11467</strain>
    </source>
</reference>
<keyword evidence="2" id="KW-1185">Reference proteome</keyword>
<accession>A0A928VY44</accession>
<proteinExistence type="predicted"/>
<organism evidence="1 2">
    <name type="scientific">Zarconia navalis LEGE 11467</name>
    <dbReference type="NCBI Taxonomy" id="1828826"/>
    <lineage>
        <taxon>Bacteria</taxon>
        <taxon>Bacillati</taxon>
        <taxon>Cyanobacteriota</taxon>
        <taxon>Cyanophyceae</taxon>
        <taxon>Oscillatoriophycideae</taxon>
        <taxon>Oscillatoriales</taxon>
        <taxon>Oscillatoriales incertae sedis</taxon>
        <taxon>Zarconia</taxon>
        <taxon>Zarconia navalis</taxon>
    </lineage>
</organism>
<evidence type="ECO:0000313" key="2">
    <source>
        <dbReference type="Proteomes" id="UP000621799"/>
    </source>
</evidence>
<dbReference type="EMBL" id="JADEXN010000041">
    <property type="protein sequence ID" value="MBE9039905.1"/>
    <property type="molecule type" value="Genomic_DNA"/>
</dbReference>
<name>A0A928VY44_9CYAN</name>
<sequence>MNATKPPNDLPLIDLFWHLRDAGLPLTIAQYDLAVRALQQAIEGGLDIGNRAAVVRLYRAIWVKSRREKYIFDRCFDDFEAKLNRAAVEVEVE</sequence>
<gene>
    <name evidence="1" type="ORF">IQ235_03750</name>
</gene>
<dbReference type="RefSeq" id="WP_405196635.1">
    <property type="nucleotide sequence ID" value="NZ_JADEXN010000041.1"/>
</dbReference>
<feature type="non-terminal residue" evidence="1">
    <location>
        <position position="93"/>
    </location>
</feature>
<comment type="caution">
    <text evidence="1">The sequence shown here is derived from an EMBL/GenBank/DDBJ whole genome shotgun (WGS) entry which is preliminary data.</text>
</comment>
<dbReference type="Proteomes" id="UP000621799">
    <property type="component" value="Unassembled WGS sequence"/>
</dbReference>